<gene>
    <name evidence="2" type="ORF">DFP97_12347</name>
</gene>
<name>A0A368VJN8_9BACL</name>
<dbReference type="RefSeq" id="WP_114383824.1">
    <property type="nucleotide sequence ID" value="NZ_QPJD01000023.1"/>
</dbReference>
<feature type="transmembrane region" description="Helical" evidence="1">
    <location>
        <begin position="109"/>
        <end position="132"/>
    </location>
</feature>
<sequence>MILYPPIHFDANEWFILVISVASWGIFLLLPNRLSYVTLFIIWLFNGLLAFTADFSLGVKPFDLYDFGDRPEFEWFDVILYLFTYPPTPFFMLHFYSKWRPTGWRFVGYILLFSLATTGLEGISTYGFHVFTYKGWKLWYSGPIYLIIFSLNFLVYHFVQRYVPERKNNSPFKRRYGSAVFESHYLNGEGGNKSLRRTKT</sequence>
<evidence type="ECO:0000313" key="2">
    <source>
        <dbReference type="EMBL" id="RCW41518.1"/>
    </source>
</evidence>
<proteinExistence type="predicted"/>
<feature type="transmembrane region" description="Helical" evidence="1">
    <location>
        <begin position="78"/>
        <end position="97"/>
    </location>
</feature>
<feature type="transmembrane region" description="Helical" evidence="1">
    <location>
        <begin position="138"/>
        <end position="159"/>
    </location>
</feature>
<keyword evidence="1" id="KW-0472">Membrane</keyword>
<dbReference type="OrthoDB" id="2381462at2"/>
<dbReference type="AlphaFoldDB" id="A0A368VJN8"/>
<reference evidence="2 3" key="1">
    <citation type="submission" date="2018-07" db="EMBL/GenBank/DDBJ databases">
        <title>Genomic Encyclopedia of Type Strains, Phase III (KMG-III): the genomes of soil and plant-associated and newly described type strains.</title>
        <authorList>
            <person name="Whitman W."/>
        </authorList>
    </citation>
    <scope>NUCLEOTIDE SEQUENCE [LARGE SCALE GENOMIC DNA]</scope>
    <source>
        <strain evidence="2 3">CECT 7506</strain>
    </source>
</reference>
<keyword evidence="1" id="KW-0812">Transmembrane</keyword>
<feature type="transmembrane region" description="Helical" evidence="1">
    <location>
        <begin position="14"/>
        <end position="30"/>
    </location>
</feature>
<evidence type="ECO:0000313" key="3">
    <source>
        <dbReference type="Proteomes" id="UP000252415"/>
    </source>
</evidence>
<keyword evidence="3" id="KW-1185">Reference proteome</keyword>
<organism evidence="2 3">
    <name type="scientific">Paenibacillus prosopidis</name>
    <dbReference type="NCBI Taxonomy" id="630520"/>
    <lineage>
        <taxon>Bacteria</taxon>
        <taxon>Bacillati</taxon>
        <taxon>Bacillota</taxon>
        <taxon>Bacilli</taxon>
        <taxon>Bacillales</taxon>
        <taxon>Paenibacillaceae</taxon>
        <taxon>Paenibacillus</taxon>
    </lineage>
</organism>
<comment type="caution">
    <text evidence="2">The sequence shown here is derived from an EMBL/GenBank/DDBJ whole genome shotgun (WGS) entry which is preliminary data.</text>
</comment>
<accession>A0A368VJN8</accession>
<dbReference type="EMBL" id="QPJD01000023">
    <property type="protein sequence ID" value="RCW41518.1"/>
    <property type="molecule type" value="Genomic_DNA"/>
</dbReference>
<keyword evidence="1" id="KW-1133">Transmembrane helix</keyword>
<protein>
    <submittedName>
        <fullName evidence="2">Uncharacterized protein</fullName>
    </submittedName>
</protein>
<evidence type="ECO:0000256" key="1">
    <source>
        <dbReference type="SAM" id="Phobius"/>
    </source>
</evidence>
<dbReference type="Proteomes" id="UP000252415">
    <property type="component" value="Unassembled WGS sequence"/>
</dbReference>
<feature type="transmembrane region" description="Helical" evidence="1">
    <location>
        <begin position="37"/>
        <end position="58"/>
    </location>
</feature>